<evidence type="ECO:0000313" key="4">
    <source>
        <dbReference type="EMBL" id="GAA5170577.1"/>
    </source>
</evidence>
<proteinExistence type="predicted"/>
<dbReference type="RefSeq" id="WP_185059996.1">
    <property type="nucleotide sequence ID" value="NZ_BAABJP010000044.1"/>
</dbReference>
<dbReference type="Pfam" id="PF13559">
    <property type="entry name" value="DUF4129"/>
    <property type="match status" value="1"/>
</dbReference>
<reference evidence="5" key="1">
    <citation type="journal article" date="2019" name="Int. J. Syst. Evol. Microbiol.">
        <title>The Global Catalogue of Microorganisms (GCM) 10K type strain sequencing project: providing services to taxonomists for standard genome sequencing and annotation.</title>
        <authorList>
            <consortium name="The Broad Institute Genomics Platform"/>
            <consortium name="The Broad Institute Genome Sequencing Center for Infectious Disease"/>
            <person name="Wu L."/>
            <person name="Ma J."/>
        </authorList>
    </citation>
    <scope>NUCLEOTIDE SEQUENCE [LARGE SCALE GENOMIC DNA]</scope>
    <source>
        <strain evidence="5">JCM 18303</strain>
    </source>
</reference>
<dbReference type="Proteomes" id="UP001428817">
    <property type="component" value="Unassembled WGS sequence"/>
</dbReference>
<protein>
    <recommendedName>
        <fullName evidence="3">Protein-glutamine gamma-glutamyltransferase-like C-terminal domain-containing protein</fullName>
    </recommendedName>
</protein>
<feature type="domain" description="Protein-glutamine gamma-glutamyltransferase-like C-terminal" evidence="3">
    <location>
        <begin position="228"/>
        <end position="296"/>
    </location>
</feature>
<feature type="transmembrane region" description="Helical" evidence="2">
    <location>
        <begin position="102"/>
        <end position="122"/>
    </location>
</feature>
<feature type="compositionally biased region" description="Pro residues" evidence="1">
    <location>
        <begin position="131"/>
        <end position="141"/>
    </location>
</feature>
<sequence>MAQRQDEDSRSTTASVRVGAVAVLLVLVVVAARARAAGLTPPHVPGPSGNFVMGVIQVFGTAVLTAGMVLLLWGRWVRRNTETVTVKKRKRPPLGLEDRKRVIIAAGVGMAVALLLQLLGSFREPVREEPPPSAPDAPMRPPAASDLGLGNLQQAQDHSTSMTTYVTSAVLLAVLAAVMFAVLGRDRVEVVEEDEELDPEQVAQAVAAAHAAVRDRTITDPRQAIVACFAAMERALAARGADHAPRLADTPEEVLQRGRGLLPEEPAGTLLRLFREARFSTHPMHEADREAADRALTEILAALGVEEGSR</sequence>
<feature type="transmembrane region" description="Helical" evidence="2">
    <location>
        <begin position="52"/>
        <end position="73"/>
    </location>
</feature>
<evidence type="ECO:0000259" key="3">
    <source>
        <dbReference type="Pfam" id="PF13559"/>
    </source>
</evidence>
<keyword evidence="2" id="KW-0812">Transmembrane</keyword>
<accession>A0ABP9R1S8</accession>
<feature type="region of interest" description="Disordered" evidence="1">
    <location>
        <begin position="126"/>
        <end position="149"/>
    </location>
</feature>
<dbReference type="InterPro" id="IPR025403">
    <property type="entry name" value="TgpA-like_C"/>
</dbReference>
<name>A0ABP9R1S8_9PSEU</name>
<keyword evidence="5" id="KW-1185">Reference proteome</keyword>
<evidence type="ECO:0000256" key="1">
    <source>
        <dbReference type="SAM" id="MobiDB-lite"/>
    </source>
</evidence>
<keyword evidence="2" id="KW-0472">Membrane</keyword>
<evidence type="ECO:0000313" key="5">
    <source>
        <dbReference type="Proteomes" id="UP001428817"/>
    </source>
</evidence>
<feature type="transmembrane region" description="Helical" evidence="2">
    <location>
        <begin position="162"/>
        <end position="183"/>
    </location>
</feature>
<keyword evidence="2" id="KW-1133">Transmembrane helix</keyword>
<dbReference type="EMBL" id="BAABJP010000044">
    <property type="protein sequence ID" value="GAA5170577.1"/>
    <property type="molecule type" value="Genomic_DNA"/>
</dbReference>
<evidence type="ECO:0000256" key="2">
    <source>
        <dbReference type="SAM" id="Phobius"/>
    </source>
</evidence>
<organism evidence="4 5">
    <name type="scientific">Pseudonocardia eucalypti</name>
    <dbReference type="NCBI Taxonomy" id="648755"/>
    <lineage>
        <taxon>Bacteria</taxon>
        <taxon>Bacillati</taxon>
        <taxon>Actinomycetota</taxon>
        <taxon>Actinomycetes</taxon>
        <taxon>Pseudonocardiales</taxon>
        <taxon>Pseudonocardiaceae</taxon>
        <taxon>Pseudonocardia</taxon>
    </lineage>
</organism>
<gene>
    <name evidence="4" type="ORF">GCM10023321_67950</name>
</gene>
<comment type="caution">
    <text evidence="4">The sequence shown here is derived from an EMBL/GenBank/DDBJ whole genome shotgun (WGS) entry which is preliminary data.</text>
</comment>